<keyword evidence="3 5" id="KW-1133">Transmembrane helix</keyword>
<dbReference type="InterPro" id="IPR051533">
    <property type="entry name" value="WaaL-like"/>
</dbReference>
<feature type="transmembrane region" description="Helical" evidence="5">
    <location>
        <begin position="260"/>
        <end position="278"/>
    </location>
</feature>
<feature type="transmembrane region" description="Helical" evidence="5">
    <location>
        <begin position="435"/>
        <end position="452"/>
    </location>
</feature>
<feature type="transmembrane region" description="Helical" evidence="5">
    <location>
        <begin position="151"/>
        <end position="176"/>
    </location>
</feature>
<evidence type="ECO:0000256" key="5">
    <source>
        <dbReference type="SAM" id="Phobius"/>
    </source>
</evidence>
<accession>A0A9E5JW44</accession>
<dbReference type="GO" id="GO:0016020">
    <property type="term" value="C:membrane"/>
    <property type="evidence" value="ECO:0007669"/>
    <property type="project" value="UniProtKB-SubCell"/>
</dbReference>
<sequence>MPHTRQAPDRFIFFSFLALLVWIPLPLGSNRPWAWHLMELISFGLVAWWVMSWSREKLVATPALQSSRSLLGCLSLFAAVIAIQLLPLPSAVVAMLRPLNPALEPGSWATVSIDPQITWIHLRTTLCFIALAFLTLVLVNSKERLKWLAITLLVVGVFQGLYGSLMTLSGAEYGFFIKKGGFHGVATGTFWNRNNYANYLTLCIAAGTGLLLSDLYQKSSQGWRERGRRMLTTLLGSKVRVRIGLAMMVVALVLTKSRMGNTAFFVSLLVTGFCWLWLTKRITRGSIILLVSLVLIDSLIVGAWFGIDKVAERLETTAFTKETRDEVNRDTWTMIKQQPLLGSGAGSYYTAFPQYRQQDIPIYYDHAHNDYFEFLAEHGVLGCLPLLTLIILTLMTAAQTMRQRKTLLFQAMAFAPMMAVIALLLHSTVDFNLQIPANAATFVVLISLAWVVRYMPSKRSREKAVARG</sequence>
<evidence type="ECO:0000313" key="7">
    <source>
        <dbReference type="EMBL" id="NHO66349.1"/>
    </source>
</evidence>
<evidence type="ECO:0000256" key="2">
    <source>
        <dbReference type="ARBA" id="ARBA00022692"/>
    </source>
</evidence>
<gene>
    <name evidence="7" type="ORF">G8770_12435</name>
</gene>
<dbReference type="Proteomes" id="UP000787472">
    <property type="component" value="Unassembled WGS sequence"/>
</dbReference>
<feature type="transmembrane region" description="Helical" evidence="5">
    <location>
        <begin position="287"/>
        <end position="307"/>
    </location>
</feature>
<reference evidence="7" key="1">
    <citation type="submission" date="2020-03" db="EMBL/GenBank/DDBJ databases">
        <authorList>
            <person name="Guo F."/>
        </authorList>
    </citation>
    <scope>NUCLEOTIDE SEQUENCE</scope>
    <source>
        <strain evidence="7">JCM 30134</strain>
    </source>
</reference>
<feature type="transmembrane region" description="Helical" evidence="5">
    <location>
        <begin position="407"/>
        <end position="429"/>
    </location>
</feature>
<dbReference type="RefSeq" id="WP_167186980.1">
    <property type="nucleotide sequence ID" value="NZ_JAAONZ010000008.1"/>
</dbReference>
<dbReference type="InterPro" id="IPR007016">
    <property type="entry name" value="O-antigen_ligase-rel_domated"/>
</dbReference>
<keyword evidence="8" id="KW-1185">Reference proteome</keyword>
<proteinExistence type="predicted"/>
<organism evidence="7 8">
    <name type="scientific">Pseudomaricurvus hydrocarbonicus</name>
    <dbReference type="NCBI Taxonomy" id="1470433"/>
    <lineage>
        <taxon>Bacteria</taxon>
        <taxon>Pseudomonadati</taxon>
        <taxon>Pseudomonadota</taxon>
        <taxon>Gammaproteobacteria</taxon>
        <taxon>Cellvibrionales</taxon>
        <taxon>Cellvibrionaceae</taxon>
        <taxon>Pseudomaricurvus</taxon>
    </lineage>
</organism>
<evidence type="ECO:0000256" key="3">
    <source>
        <dbReference type="ARBA" id="ARBA00022989"/>
    </source>
</evidence>
<keyword evidence="4 5" id="KW-0472">Membrane</keyword>
<feature type="transmembrane region" description="Helical" evidence="5">
    <location>
        <begin position="374"/>
        <end position="395"/>
    </location>
</feature>
<feature type="transmembrane region" description="Helical" evidence="5">
    <location>
        <begin position="12"/>
        <end position="27"/>
    </location>
</feature>
<comment type="subcellular location">
    <subcellularLocation>
        <location evidence="1">Membrane</location>
        <topology evidence="1">Multi-pass membrane protein</topology>
    </subcellularLocation>
</comment>
<comment type="caution">
    <text evidence="7">The sequence shown here is derived from an EMBL/GenBank/DDBJ whole genome shotgun (WGS) entry which is preliminary data.</text>
</comment>
<name>A0A9E5JW44_9GAMM</name>
<dbReference type="GO" id="GO:0016874">
    <property type="term" value="F:ligase activity"/>
    <property type="evidence" value="ECO:0007669"/>
    <property type="project" value="UniProtKB-KW"/>
</dbReference>
<protein>
    <submittedName>
        <fullName evidence="7">O-antigen ligase family protein</fullName>
    </submittedName>
</protein>
<keyword evidence="7" id="KW-0436">Ligase</keyword>
<evidence type="ECO:0000256" key="4">
    <source>
        <dbReference type="ARBA" id="ARBA00023136"/>
    </source>
</evidence>
<feature type="transmembrane region" description="Helical" evidence="5">
    <location>
        <begin position="33"/>
        <end position="51"/>
    </location>
</feature>
<keyword evidence="2 5" id="KW-0812">Transmembrane</keyword>
<feature type="transmembrane region" description="Helical" evidence="5">
    <location>
        <begin position="116"/>
        <end position="139"/>
    </location>
</feature>
<dbReference type="AlphaFoldDB" id="A0A9E5JW44"/>
<evidence type="ECO:0000256" key="1">
    <source>
        <dbReference type="ARBA" id="ARBA00004141"/>
    </source>
</evidence>
<dbReference type="PANTHER" id="PTHR37422">
    <property type="entry name" value="TEICHURONIC ACID BIOSYNTHESIS PROTEIN TUAE"/>
    <property type="match status" value="1"/>
</dbReference>
<dbReference type="Pfam" id="PF04932">
    <property type="entry name" value="Wzy_C"/>
    <property type="match status" value="1"/>
</dbReference>
<dbReference type="PANTHER" id="PTHR37422:SF13">
    <property type="entry name" value="LIPOPOLYSACCHARIDE BIOSYNTHESIS PROTEIN PA4999-RELATED"/>
    <property type="match status" value="1"/>
</dbReference>
<feature type="transmembrane region" description="Helical" evidence="5">
    <location>
        <begin position="237"/>
        <end position="254"/>
    </location>
</feature>
<evidence type="ECO:0000313" key="8">
    <source>
        <dbReference type="Proteomes" id="UP000787472"/>
    </source>
</evidence>
<feature type="transmembrane region" description="Helical" evidence="5">
    <location>
        <begin position="196"/>
        <end position="216"/>
    </location>
</feature>
<feature type="domain" description="O-antigen ligase-related" evidence="6">
    <location>
        <begin position="244"/>
        <end position="384"/>
    </location>
</feature>
<feature type="transmembrane region" description="Helical" evidence="5">
    <location>
        <begin position="71"/>
        <end position="96"/>
    </location>
</feature>
<dbReference type="EMBL" id="JAAONZ010000008">
    <property type="protein sequence ID" value="NHO66349.1"/>
    <property type="molecule type" value="Genomic_DNA"/>
</dbReference>
<evidence type="ECO:0000259" key="6">
    <source>
        <dbReference type="Pfam" id="PF04932"/>
    </source>
</evidence>